<dbReference type="GO" id="GO:0016020">
    <property type="term" value="C:membrane"/>
    <property type="evidence" value="ECO:0007669"/>
    <property type="project" value="UniProtKB-SubCell"/>
</dbReference>
<comment type="caution">
    <text evidence="7">The sequence shown here is derived from an EMBL/GenBank/DDBJ whole genome shotgun (WGS) entry which is preliminary data.</text>
</comment>
<proteinExistence type="inferred from homology"/>
<evidence type="ECO:0000256" key="4">
    <source>
        <dbReference type="ARBA" id="ARBA00022989"/>
    </source>
</evidence>
<dbReference type="AlphaFoldDB" id="A0AAE3WI62"/>
<evidence type="ECO:0000256" key="2">
    <source>
        <dbReference type="ARBA" id="ARBA00007375"/>
    </source>
</evidence>
<feature type="transmembrane region" description="Helical" evidence="6">
    <location>
        <begin position="196"/>
        <end position="217"/>
    </location>
</feature>
<reference evidence="7" key="1">
    <citation type="submission" date="2022-07" db="EMBL/GenBank/DDBJ databases">
        <authorList>
            <person name="Otstavnykh N."/>
            <person name="Isaeva M."/>
            <person name="Bystritskaya E."/>
        </authorList>
    </citation>
    <scope>NUCLEOTIDE SEQUENCE</scope>
    <source>
        <strain evidence="7">KCTC 52189</strain>
    </source>
</reference>
<feature type="transmembrane region" description="Helical" evidence="6">
    <location>
        <begin position="73"/>
        <end position="94"/>
    </location>
</feature>
<dbReference type="RefSeq" id="WP_306737301.1">
    <property type="nucleotide sequence ID" value="NZ_JANHAX010000007.1"/>
</dbReference>
<evidence type="ECO:0000256" key="1">
    <source>
        <dbReference type="ARBA" id="ARBA00004141"/>
    </source>
</evidence>
<dbReference type="PANTHER" id="PTHR31885">
    <property type="entry name" value="GH04784P"/>
    <property type="match status" value="1"/>
</dbReference>
<dbReference type="Pfam" id="PF07947">
    <property type="entry name" value="YhhN"/>
    <property type="match status" value="1"/>
</dbReference>
<keyword evidence="5 6" id="KW-0472">Membrane</keyword>
<evidence type="ECO:0000256" key="5">
    <source>
        <dbReference type="ARBA" id="ARBA00023136"/>
    </source>
</evidence>
<feature type="transmembrane region" description="Helical" evidence="6">
    <location>
        <begin position="106"/>
        <end position="125"/>
    </location>
</feature>
<name>A0AAE3WI62_9RHOB</name>
<evidence type="ECO:0000313" key="7">
    <source>
        <dbReference type="EMBL" id="MDQ2091993.1"/>
    </source>
</evidence>
<dbReference type="InterPro" id="IPR012506">
    <property type="entry name" value="TMEM86B-like"/>
</dbReference>
<keyword evidence="4 6" id="KW-1133">Transmembrane helix</keyword>
<dbReference type="Proteomes" id="UP001226762">
    <property type="component" value="Unassembled WGS sequence"/>
</dbReference>
<evidence type="ECO:0000313" key="8">
    <source>
        <dbReference type="Proteomes" id="UP001226762"/>
    </source>
</evidence>
<protein>
    <submittedName>
        <fullName evidence="7">Lysoplasmalogenase</fullName>
    </submittedName>
</protein>
<dbReference type="GO" id="GO:0016787">
    <property type="term" value="F:hydrolase activity"/>
    <property type="evidence" value="ECO:0007669"/>
    <property type="project" value="TreeGrafter"/>
</dbReference>
<sequence length="218" mass="23123">MSPILAVSAILSALYWAVFCHRGASWPKSLVKTASVLLLAFAAWQAGGAWGLIVALLLCALGDFLLSRDGKAAFMAGVGAFAAGHVAYVVLFASRATADPARLWQMPQNVLVAGLAMLGVVMVAVLWRRAGALRGPVLAYVPVILAMGIAALMLPPDFEAVLVLPAALLFILSDFVLAMEMFVLRADQALRRLAPFIVWPTYWLAQLGFTLAFAPAAA</sequence>
<dbReference type="EMBL" id="JANHAX010000007">
    <property type="protein sequence ID" value="MDQ2091993.1"/>
    <property type="molecule type" value="Genomic_DNA"/>
</dbReference>
<accession>A0AAE3WI62</accession>
<comment type="subcellular location">
    <subcellularLocation>
        <location evidence="1">Membrane</location>
        <topology evidence="1">Multi-pass membrane protein</topology>
    </subcellularLocation>
</comment>
<evidence type="ECO:0000256" key="6">
    <source>
        <dbReference type="SAM" id="Phobius"/>
    </source>
</evidence>
<reference evidence="7" key="2">
    <citation type="submission" date="2023-02" db="EMBL/GenBank/DDBJ databases">
        <title>'Rhodoalgimonas zhirmunskyi' gen. nov., isolated from a red alga.</title>
        <authorList>
            <person name="Nedashkovskaya O.I."/>
            <person name="Otstavnykh N.Y."/>
            <person name="Bystritskaya E.P."/>
            <person name="Balabanova L.A."/>
            <person name="Isaeva M.P."/>
        </authorList>
    </citation>
    <scope>NUCLEOTIDE SEQUENCE</scope>
    <source>
        <strain evidence="7">KCTC 52189</strain>
    </source>
</reference>
<feature type="transmembrane region" description="Helical" evidence="6">
    <location>
        <begin position="36"/>
        <end position="61"/>
    </location>
</feature>
<comment type="similarity">
    <text evidence="2">Belongs to the TMEM86 family.</text>
</comment>
<keyword evidence="8" id="KW-1185">Reference proteome</keyword>
<feature type="transmembrane region" description="Helical" evidence="6">
    <location>
        <begin position="137"/>
        <end position="154"/>
    </location>
</feature>
<dbReference type="PANTHER" id="PTHR31885:SF6">
    <property type="entry name" value="GH04784P"/>
    <property type="match status" value="1"/>
</dbReference>
<keyword evidence="3 6" id="KW-0812">Transmembrane</keyword>
<evidence type="ECO:0000256" key="3">
    <source>
        <dbReference type="ARBA" id="ARBA00022692"/>
    </source>
</evidence>
<organism evidence="7 8">
    <name type="scientific">Marimonas arenosa</name>
    <dbReference type="NCBI Taxonomy" id="1795305"/>
    <lineage>
        <taxon>Bacteria</taxon>
        <taxon>Pseudomonadati</taxon>
        <taxon>Pseudomonadota</taxon>
        <taxon>Alphaproteobacteria</taxon>
        <taxon>Rhodobacterales</taxon>
        <taxon>Paracoccaceae</taxon>
        <taxon>Marimonas</taxon>
    </lineage>
</organism>
<feature type="transmembrane region" description="Helical" evidence="6">
    <location>
        <begin position="160"/>
        <end position="184"/>
    </location>
</feature>
<gene>
    <name evidence="7" type="ORF">NO357_18995</name>
</gene>